<dbReference type="PANTHER" id="PTHR11365">
    <property type="entry name" value="5-OXOPROLINASE RELATED"/>
    <property type="match status" value="1"/>
</dbReference>
<evidence type="ECO:0000313" key="4">
    <source>
        <dbReference type="EMBL" id="GCA66379.1"/>
    </source>
</evidence>
<evidence type="ECO:0000313" key="5">
    <source>
        <dbReference type="Proteomes" id="UP000265643"/>
    </source>
</evidence>
<dbReference type="InterPro" id="IPR002821">
    <property type="entry name" value="Hydantoinase_A"/>
</dbReference>
<dbReference type="InterPro" id="IPR008040">
    <property type="entry name" value="Hydant_A_N"/>
</dbReference>
<feature type="domain" description="Acetophenone carboxylase-like C-terminal" evidence="3">
    <location>
        <begin position="504"/>
        <end position="680"/>
    </location>
</feature>
<dbReference type="PANTHER" id="PTHR11365:SF23">
    <property type="entry name" value="HYPOTHETICAL 5-OXOPROLINASE (EUROFUNG)-RELATED"/>
    <property type="match status" value="1"/>
</dbReference>
<dbReference type="InterPro" id="IPR045079">
    <property type="entry name" value="Oxoprolinase-like"/>
</dbReference>
<proteinExistence type="predicted"/>
<comment type="caution">
    <text evidence="4">The sequence shown here is derived from an EMBL/GenBank/DDBJ whole genome shotgun (WGS) entry which is preliminary data.</text>
</comment>
<dbReference type="GO" id="GO:0006749">
    <property type="term" value="P:glutathione metabolic process"/>
    <property type="evidence" value="ECO:0007669"/>
    <property type="project" value="TreeGrafter"/>
</dbReference>
<accession>A0A391P9K1</accession>
<feature type="domain" description="Hydantoinase/oxoprolinase N-terminal" evidence="2">
    <location>
        <begin position="8"/>
        <end position="185"/>
    </location>
</feature>
<gene>
    <name evidence="4" type="primary">hyuA</name>
    <name evidence="4" type="ORF">KGMB01110_08150</name>
</gene>
<reference evidence="5" key="1">
    <citation type="submission" date="2018-09" db="EMBL/GenBank/DDBJ databases">
        <title>Draft Genome Sequence of Mediterraneibacter sp. KCTC 15684.</title>
        <authorList>
            <person name="Kim J.S."/>
            <person name="Han K.I."/>
            <person name="Suh M.K."/>
            <person name="Lee K.C."/>
            <person name="Eom M.K."/>
            <person name="Lee J.H."/>
            <person name="Park S.H."/>
            <person name="Kang S.W."/>
            <person name="Park J.E."/>
            <person name="Oh B.S."/>
            <person name="Yu S.Y."/>
            <person name="Choi S.H."/>
            <person name="Lee D.H."/>
            <person name="Yoon H."/>
            <person name="Kim B."/>
            <person name="Yang S.J."/>
            <person name="Lee J.S."/>
        </authorList>
    </citation>
    <scope>NUCLEOTIDE SEQUENCE [LARGE SCALE GENOMIC DNA]</scope>
    <source>
        <strain evidence="5">KCTC 15684</strain>
    </source>
</reference>
<dbReference type="GO" id="GO:0017168">
    <property type="term" value="F:5-oxoprolinase (ATP-hydrolyzing) activity"/>
    <property type="evidence" value="ECO:0007669"/>
    <property type="project" value="TreeGrafter"/>
</dbReference>
<keyword evidence="5" id="KW-1185">Reference proteome</keyword>
<protein>
    <submittedName>
        <fullName evidence="4">Hydantoinase</fullName>
    </submittedName>
</protein>
<dbReference type="AlphaFoldDB" id="A0A391P9K1"/>
<sequence length="687" mass="75321">MGEKKSYRLGIDIGGTFTDLTLIEEQTQKIVGIKTPTVPLAPEQGVKNGLKVLKETYGLNPEEIRYFVHGMTIGLNTLLQRKGAKIALFVTEGFRDILTMQRMRLPVPYDFHSRLPKPLVPRNLVYGIKERTLFQGEEETSVDYASVDQAIADAKKQGVEGIAICFLHSYINGTHEQQVESYIKEKAPELKVCASSEIWPEMREYERAVIAVVNLYIQKNVETYFENLKQILKEEGVRVKPFITQSNGGIMNLDTAAKMPIRTLFSGPAAGVIGAVNVAAKAGETELLTFDMGGTSTDISVVQNGTPTMGQKSELADCPIVMPSIDIESIGAGGGSIGWLDAGGMLKVGPESAGSDPGPACYGKSFLPTLTDSFLLCGYLNPERFAAGSMGLDEERSEKALKPLAEKLQLSVRELADRLIQISIANMYAQLSNVMEQKGFDPRELTVLAYGGGGPVTANFIAEEIHAKKVLVPFRPGTLCAAGALSASFVYDAVRPVQNKLSALSAEEITKALEELTVQAKEWLDAQESGLDMEHPLLEFLADARYQGQSYEIQIPLGPEALLKEGLKKLVSDFHAQHQKLYGHFEESAEIELVNIRARIEGQAPEFPASESLENEKGQIKTKRPVYINGTEYQADIYDRATLKAGTTISGPAVVEQDDTTVLILPDWKGTIDPFYNLHIVRKEEEA</sequence>
<name>A0A391P9K1_9FIRM</name>
<feature type="domain" description="Hydantoinase A/oxoprolinase" evidence="1">
    <location>
        <begin position="207"/>
        <end position="491"/>
    </location>
</feature>
<dbReference type="Pfam" id="PF01968">
    <property type="entry name" value="Hydantoinase_A"/>
    <property type="match status" value="1"/>
</dbReference>
<organism evidence="4 5">
    <name type="scientific">Mediterraneibacter butyricigenes</name>
    <dbReference type="NCBI Taxonomy" id="2316025"/>
    <lineage>
        <taxon>Bacteria</taxon>
        <taxon>Bacillati</taxon>
        <taxon>Bacillota</taxon>
        <taxon>Clostridia</taxon>
        <taxon>Lachnospirales</taxon>
        <taxon>Lachnospiraceae</taxon>
        <taxon>Mediterraneibacter</taxon>
    </lineage>
</organism>
<dbReference type="InterPro" id="IPR049517">
    <property type="entry name" value="ACX-like_C"/>
</dbReference>
<dbReference type="Pfam" id="PF05378">
    <property type="entry name" value="Hydant_A_N"/>
    <property type="match status" value="1"/>
</dbReference>
<dbReference type="RefSeq" id="WP_119297643.1">
    <property type="nucleotide sequence ID" value="NZ_BHGK01000001.1"/>
</dbReference>
<dbReference type="Pfam" id="PF19278">
    <property type="entry name" value="Hydant_A_C"/>
    <property type="match status" value="1"/>
</dbReference>
<dbReference type="InterPro" id="IPR043129">
    <property type="entry name" value="ATPase_NBD"/>
</dbReference>
<dbReference type="GO" id="GO:0005829">
    <property type="term" value="C:cytosol"/>
    <property type="evidence" value="ECO:0007669"/>
    <property type="project" value="TreeGrafter"/>
</dbReference>
<dbReference type="Proteomes" id="UP000265643">
    <property type="component" value="Unassembled WGS sequence"/>
</dbReference>
<dbReference type="EMBL" id="BHGK01000001">
    <property type="protein sequence ID" value="GCA66379.1"/>
    <property type="molecule type" value="Genomic_DNA"/>
</dbReference>
<evidence type="ECO:0000259" key="1">
    <source>
        <dbReference type="Pfam" id="PF01968"/>
    </source>
</evidence>
<evidence type="ECO:0000259" key="3">
    <source>
        <dbReference type="Pfam" id="PF19278"/>
    </source>
</evidence>
<evidence type="ECO:0000259" key="2">
    <source>
        <dbReference type="Pfam" id="PF05378"/>
    </source>
</evidence>
<dbReference type="SUPFAM" id="SSF53067">
    <property type="entry name" value="Actin-like ATPase domain"/>
    <property type="match status" value="1"/>
</dbReference>